<feature type="domain" description="Activator of Hsp90 ATPase homologue 1/2-like C-terminal" evidence="2">
    <location>
        <begin position="23"/>
        <end position="133"/>
    </location>
</feature>
<dbReference type="AlphaFoldDB" id="A0A6L8V6N0"/>
<dbReference type="EMBL" id="WTUZ01000037">
    <property type="protein sequence ID" value="MZQ86033.1"/>
    <property type="molecule type" value="Genomic_DNA"/>
</dbReference>
<evidence type="ECO:0000313" key="3">
    <source>
        <dbReference type="EMBL" id="MZQ86033.1"/>
    </source>
</evidence>
<dbReference type="CDD" id="cd08899">
    <property type="entry name" value="SRPBCC_CalC_Aha1-like_6"/>
    <property type="match status" value="1"/>
</dbReference>
<comment type="caution">
    <text evidence="3">The sequence shown here is derived from an EMBL/GenBank/DDBJ whole genome shotgun (WGS) entry which is preliminary data.</text>
</comment>
<dbReference type="Proteomes" id="UP000481087">
    <property type="component" value="Unassembled WGS sequence"/>
</dbReference>
<name>A0A6L8V6N0_9BACL</name>
<dbReference type="Pfam" id="PF08327">
    <property type="entry name" value="AHSA1"/>
    <property type="match status" value="1"/>
</dbReference>
<protein>
    <submittedName>
        <fullName evidence="3">Activator of Hsp90 ATPase 1 family protein</fullName>
    </submittedName>
</protein>
<sequence>MIASIHKNENGYIVQYNRSLEHTVSEIWAALTENDRLEKWMTNLQAEDLRKGGHMKFDMKDGSGTRIDMEITDYEPLSVLEFIWGKDRVRFEVSARSEGTLLVLKEFIGTMTDHTPKDLAGWHVCLEMMAALLDGQAIDFPMDEWKKWYEQYGELVRQVG</sequence>
<evidence type="ECO:0000256" key="1">
    <source>
        <dbReference type="ARBA" id="ARBA00006817"/>
    </source>
</evidence>
<comment type="similarity">
    <text evidence="1">Belongs to the AHA1 family.</text>
</comment>
<dbReference type="RefSeq" id="WP_161410337.1">
    <property type="nucleotide sequence ID" value="NZ_WTUZ01000037.1"/>
</dbReference>
<dbReference type="SUPFAM" id="SSF55961">
    <property type="entry name" value="Bet v1-like"/>
    <property type="match status" value="1"/>
</dbReference>
<evidence type="ECO:0000259" key="2">
    <source>
        <dbReference type="Pfam" id="PF08327"/>
    </source>
</evidence>
<proteinExistence type="inferred from homology"/>
<dbReference type="Gene3D" id="3.30.530.20">
    <property type="match status" value="1"/>
</dbReference>
<reference evidence="3 4" key="1">
    <citation type="submission" date="2019-12" db="EMBL/GenBank/DDBJ databases">
        <title>Paenibacillus sp. nov. sp. isolated from soil.</title>
        <authorList>
            <person name="Kim J."/>
            <person name="Jeong S.E."/>
            <person name="Jung H.S."/>
            <person name="Jeon C.O."/>
        </authorList>
    </citation>
    <scope>NUCLEOTIDE SEQUENCE [LARGE SCALE GENOMIC DNA]</scope>
    <source>
        <strain evidence="3 4">5J-6</strain>
    </source>
</reference>
<dbReference type="InterPro" id="IPR023393">
    <property type="entry name" value="START-like_dom_sf"/>
</dbReference>
<dbReference type="InterPro" id="IPR013538">
    <property type="entry name" value="ASHA1/2-like_C"/>
</dbReference>
<accession>A0A6L8V6N0</accession>
<keyword evidence="4" id="KW-1185">Reference proteome</keyword>
<evidence type="ECO:0000313" key="4">
    <source>
        <dbReference type="Proteomes" id="UP000481087"/>
    </source>
</evidence>
<gene>
    <name evidence="3" type="ORF">GQF01_28420</name>
</gene>
<organism evidence="3 4">
    <name type="scientific">Paenibacillus silvestris</name>
    <dbReference type="NCBI Taxonomy" id="2606219"/>
    <lineage>
        <taxon>Bacteria</taxon>
        <taxon>Bacillati</taxon>
        <taxon>Bacillota</taxon>
        <taxon>Bacilli</taxon>
        <taxon>Bacillales</taxon>
        <taxon>Paenibacillaceae</taxon>
        <taxon>Paenibacillus</taxon>
    </lineage>
</organism>